<accession>A0A392TJ13</accession>
<keyword evidence="3" id="KW-1185">Reference proteome</keyword>
<comment type="caution">
    <text evidence="2">The sequence shown here is derived from an EMBL/GenBank/DDBJ whole genome shotgun (WGS) entry which is preliminary data.</text>
</comment>
<evidence type="ECO:0000313" key="2">
    <source>
        <dbReference type="EMBL" id="MCI61113.1"/>
    </source>
</evidence>
<dbReference type="EMBL" id="LXQA010593806">
    <property type="protein sequence ID" value="MCI61113.1"/>
    <property type="molecule type" value="Genomic_DNA"/>
</dbReference>
<feature type="non-terminal residue" evidence="2">
    <location>
        <position position="58"/>
    </location>
</feature>
<sequence length="58" mass="6529">MRSRTSSPSCSNAEDSDGLSIDFNQESKEENGFHSNQNTPVDAVLYLEESLSNFEEER</sequence>
<dbReference type="Proteomes" id="UP000265520">
    <property type="component" value="Unassembled WGS sequence"/>
</dbReference>
<feature type="region of interest" description="Disordered" evidence="1">
    <location>
        <begin position="1"/>
        <end position="41"/>
    </location>
</feature>
<reference evidence="2 3" key="1">
    <citation type="journal article" date="2018" name="Front. Plant Sci.">
        <title>Red Clover (Trifolium pratense) and Zigzag Clover (T. medium) - A Picture of Genomic Similarities and Differences.</title>
        <authorList>
            <person name="Dluhosova J."/>
            <person name="Istvanek J."/>
            <person name="Nedelnik J."/>
            <person name="Repkova J."/>
        </authorList>
    </citation>
    <scope>NUCLEOTIDE SEQUENCE [LARGE SCALE GENOMIC DNA]</scope>
    <source>
        <strain evidence="3">cv. 10/8</strain>
        <tissue evidence="2">Leaf</tissue>
    </source>
</reference>
<name>A0A392TJ13_9FABA</name>
<proteinExistence type="predicted"/>
<dbReference type="AlphaFoldDB" id="A0A392TJ13"/>
<organism evidence="2 3">
    <name type="scientific">Trifolium medium</name>
    <dbReference type="NCBI Taxonomy" id="97028"/>
    <lineage>
        <taxon>Eukaryota</taxon>
        <taxon>Viridiplantae</taxon>
        <taxon>Streptophyta</taxon>
        <taxon>Embryophyta</taxon>
        <taxon>Tracheophyta</taxon>
        <taxon>Spermatophyta</taxon>
        <taxon>Magnoliopsida</taxon>
        <taxon>eudicotyledons</taxon>
        <taxon>Gunneridae</taxon>
        <taxon>Pentapetalae</taxon>
        <taxon>rosids</taxon>
        <taxon>fabids</taxon>
        <taxon>Fabales</taxon>
        <taxon>Fabaceae</taxon>
        <taxon>Papilionoideae</taxon>
        <taxon>50 kb inversion clade</taxon>
        <taxon>NPAAA clade</taxon>
        <taxon>Hologalegina</taxon>
        <taxon>IRL clade</taxon>
        <taxon>Trifolieae</taxon>
        <taxon>Trifolium</taxon>
    </lineage>
</organism>
<feature type="compositionally biased region" description="Polar residues" evidence="1">
    <location>
        <begin position="1"/>
        <end position="13"/>
    </location>
</feature>
<evidence type="ECO:0000256" key="1">
    <source>
        <dbReference type="SAM" id="MobiDB-lite"/>
    </source>
</evidence>
<evidence type="ECO:0000313" key="3">
    <source>
        <dbReference type="Proteomes" id="UP000265520"/>
    </source>
</evidence>
<protein>
    <submittedName>
        <fullName evidence="2">Uncharacterized protein</fullName>
    </submittedName>
</protein>